<comment type="caution">
    <text evidence="4">The sequence shown here is derived from an EMBL/GenBank/DDBJ whole genome shotgun (WGS) entry which is preliminary data.</text>
</comment>
<dbReference type="Proteomes" id="UP001283361">
    <property type="component" value="Unassembled WGS sequence"/>
</dbReference>
<dbReference type="PANTHER" id="PTHR22801">
    <property type="entry name" value="LITHOSTATHINE"/>
    <property type="match status" value="1"/>
</dbReference>
<accession>A0AAE0YYS5</accession>
<feature type="chain" id="PRO_5042208828" description="C-type lectin domain-containing protein" evidence="2">
    <location>
        <begin position="27"/>
        <end position="264"/>
    </location>
</feature>
<evidence type="ECO:0000259" key="3">
    <source>
        <dbReference type="PROSITE" id="PS50041"/>
    </source>
</evidence>
<dbReference type="Pfam" id="PF00059">
    <property type="entry name" value="Lectin_C"/>
    <property type="match status" value="1"/>
</dbReference>
<dbReference type="SMART" id="SM00034">
    <property type="entry name" value="CLECT"/>
    <property type="match status" value="1"/>
</dbReference>
<dbReference type="InterPro" id="IPR016187">
    <property type="entry name" value="CTDL_fold"/>
</dbReference>
<feature type="domain" description="C-type lectin" evidence="3">
    <location>
        <begin position="121"/>
        <end position="258"/>
    </location>
</feature>
<evidence type="ECO:0000256" key="2">
    <source>
        <dbReference type="SAM" id="SignalP"/>
    </source>
</evidence>
<organism evidence="4 5">
    <name type="scientific">Elysia crispata</name>
    <name type="common">lettuce slug</name>
    <dbReference type="NCBI Taxonomy" id="231223"/>
    <lineage>
        <taxon>Eukaryota</taxon>
        <taxon>Metazoa</taxon>
        <taxon>Spiralia</taxon>
        <taxon>Lophotrochozoa</taxon>
        <taxon>Mollusca</taxon>
        <taxon>Gastropoda</taxon>
        <taxon>Heterobranchia</taxon>
        <taxon>Euthyneura</taxon>
        <taxon>Panpulmonata</taxon>
        <taxon>Sacoglossa</taxon>
        <taxon>Placobranchoidea</taxon>
        <taxon>Plakobranchidae</taxon>
        <taxon>Elysia</taxon>
    </lineage>
</organism>
<dbReference type="AlphaFoldDB" id="A0AAE0YYS5"/>
<protein>
    <recommendedName>
        <fullName evidence="3">C-type lectin domain-containing protein</fullName>
    </recommendedName>
</protein>
<dbReference type="InterPro" id="IPR016186">
    <property type="entry name" value="C-type_lectin-like/link_sf"/>
</dbReference>
<dbReference type="PROSITE" id="PS00615">
    <property type="entry name" value="C_TYPE_LECTIN_1"/>
    <property type="match status" value="1"/>
</dbReference>
<dbReference type="PROSITE" id="PS50041">
    <property type="entry name" value="C_TYPE_LECTIN_2"/>
    <property type="match status" value="1"/>
</dbReference>
<reference evidence="4" key="1">
    <citation type="journal article" date="2023" name="G3 (Bethesda)">
        <title>A reference genome for the long-term kleptoplast-retaining sea slug Elysia crispata morphotype clarki.</title>
        <authorList>
            <person name="Eastman K.E."/>
            <person name="Pendleton A.L."/>
            <person name="Shaikh M.A."/>
            <person name="Suttiyut T."/>
            <person name="Ogas R."/>
            <person name="Tomko P."/>
            <person name="Gavelis G."/>
            <person name="Widhalm J.R."/>
            <person name="Wisecaver J.H."/>
        </authorList>
    </citation>
    <scope>NUCLEOTIDE SEQUENCE</scope>
    <source>
        <strain evidence="4">ECLA1</strain>
    </source>
</reference>
<dbReference type="SUPFAM" id="SSF56436">
    <property type="entry name" value="C-type lectin-like"/>
    <property type="match status" value="1"/>
</dbReference>
<sequence>MQVKALSTMCWMLILLATGPPVKVCATIRARSFYRNSNPVRVSDSAGDHLNATDTSRSIRCAVKCLTAFPNCTSYLHNSSTGVCVQALSPDSLVSQLLNGNGDLYVSCDTQNGYHMHRYGSATACLAVIMSSRANFTVASSYCEQIGGYLASVKTWDKLQLLTTAMGNNNSFWVGLDDMDEEGTFVWREDGEVAFKANATFTAAEMAESVMGGLWDHPREPNNYAGNEDCIQVKYSETSNSLKLNDYKCHTRNKYICEKTVRFV</sequence>
<gene>
    <name evidence="4" type="ORF">RRG08_064449</name>
</gene>
<proteinExistence type="predicted"/>
<dbReference type="Gene3D" id="3.10.100.10">
    <property type="entry name" value="Mannose-Binding Protein A, subunit A"/>
    <property type="match status" value="1"/>
</dbReference>
<evidence type="ECO:0000313" key="4">
    <source>
        <dbReference type="EMBL" id="KAK3759728.1"/>
    </source>
</evidence>
<keyword evidence="1" id="KW-1015">Disulfide bond</keyword>
<dbReference type="InterPro" id="IPR018378">
    <property type="entry name" value="C-type_lectin_CS"/>
</dbReference>
<dbReference type="EMBL" id="JAWDGP010005078">
    <property type="protein sequence ID" value="KAK3759728.1"/>
    <property type="molecule type" value="Genomic_DNA"/>
</dbReference>
<dbReference type="PANTHER" id="PTHR22801:SF63">
    <property type="entry name" value="C-TYPE LECTIN DOMAIN-CONTAINING PROTEIN"/>
    <property type="match status" value="1"/>
</dbReference>
<dbReference type="InterPro" id="IPR050801">
    <property type="entry name" value="Ca-Dep_Lectins_ImmuneDev"/>
</dbReference>
<keyword evidence="2" id="KW-0732">Signal</keyword>
<evidence type="ECO:0000313" key="5">
    <source>
        <dbReference type="Proteomes" id="UP001283361"/>
    </source>
</evidence>
<evidence type="ECO:0000256" key="1">
    <source>
        <dbReference type="ARBA" id="ARBA00023157"/>
    </source>
</evidence>
<feature type="signal peptide" evidence="2">
    <location>
        <begin position="1"/>
        <end position="26"/>
    </location>
</feature>
<keyword evidence="5" id="KW-1185">Reference proteome</keyword>
<name>A0AAE0YYS5_9GAST</name>
<dbReference type="InterPro" id="IPR001304">
    <property type="entry name" value="C-type_lectin-like"/>
</dbReference>